<name>A0A9N9Q221_9HELO</name>
<evidence type="ECO:0000256" key="4">
    <source>
        <dbReference type="SAM" id="MobiDB-lite"/>
    </source>
</evidence>
<dbReference type="Pfam" id="PF12796">
    <property type="entry name" value="Ank_2"/>
    <property type="match status" value="1"/>
</dbReference>
<accession>A0A9N9Q221</accession>
<reference evidence="5" key="1">
    <citation type="submission" date="2021-07" db="EMBL/GenBank/DDBJ databases">
        <authorList>
            <person name="Durling M."/>
        </authorList>
    </citation>
    <scope>NUCLEOTIDE SEQUENCE</scope>
</reference>
<dbReference type="PROSITE" id="PS50297">
    <property type="entry name" value="ANK_REP_REGION"/>
    <property type="match status" value="1"/>
</dbReference>
<gene>
    <name evidence="5" type="ORF">HYALB_00003293</name>
</gene>
<evidence type="ECO:0000313" key="5">
    <source>
        <dbReference type="EMBL" id="CAG8971957.1"/>
    </source>
</evidence>
<evidence type="ECO:0000256" key="1">
    <source>
        <dbReference type="ARBA" id="ARBA00022737"/>
    </source>
</evidence>
<dbReference type="SUPFAM" id="SSF48403">
    <property type="entry name" value="Ankyrin repeat"/>
    <property type="match status" value="2"/>
</dbReference>
<dbReference type="Proteomes" id="UP000701801">
    <property type="component" value="Unassembled WGS sequence"/>
</dbReference>
<evidence type="ECO:0000313" key="6">
    <source>
        <dbReference type="Proteomes" id="UP000701801"/>
    </source>
</evidence>
<dbReference type="PANTHER" id="PTHR24189:SF50">
    <property type="entry name" value="ANKYRIN REPEAT AND SOCS BOX PROTEIN 2"/>
    <property type="match status" value="1"/>
</dbReference>
<feature type="region of interest" description="Disordered" evidence="4">
    <location>
        <begin position="52"/>
        <end position="75"/>
    </location>
</feature>
<dbReference type="AlphaFoldDB" id="A0A9N9Q221"/>
<dbReference type="PANTHER" id="PTHR24189">
    <property type="entry name" value="MYOTROPHIN"/>
    <property type="match status" value="1"/>
</dbReference>
<evidence type="ECO:0000256" key="2">
    <source>
        <dbReference type="ARBA" id="ARBA00023043"/>
    </source>
</evidence>
<dbReference type="SMART" id="SM00248">
    <property type="entry name" value="ANK"/>
    <property type="match status" value="9"/>
</dbReference>
<comment type="caution">
    <text evidence="5">The sequence shown here is derived from an EMBL/GenBank/DDBJ whole genome shotgun (WGS) entry which is preliminary data.</text>
</comment>
<evidence type="ECO:0008006" key="7">
    <source>
        <dbReference type="Google" id="ProtNLM"/>
    </source>
</evidence>
<dbReference type="Gene3D" id="1.25.40.20">
    <property type="entry name" value="Ankyrin repeat-containing domain"/>
    <property type="match status" value="3"/>
</dbReference>
<protein>
    <recommendedName>
        <fullName evidence="7">Ankyrin</fullName>
    </recommendedName>
</protein>
<sequence>MAIRSTASCLEFRKNLSPDEWITLIENVDTLDSQGKQSRIIISGDPVDAKKLRRMRRRHQKGKRRRSDQTTKGTLTELESVSIEIRGSDGNWIPHFSRRQIIHHSQDKADGQLPSLTTSMPNNPGFGAIAQQNFDGTELVDTADRQQLELSDEFGLQSNTGFAAGGTFSPISFDVPSLMALNDLQTSGDYNYDFFSPGSDWARTPSLSRTFAPFRLPIDKDLSSILDASPFKHFMRSLGILGFNTMNTSLNSREESLMTKDEMLQVKLFERLLFSTANGFVGLEGIPIQCVLKFLHRPGNIQLLLRTSHTHVGRSLAENLLRAAIEGQDKDALESLLASTSIDVNSIICTVDGNKYTPIERAAKLRDLGMVSIFLKEKADIKKTYNIGSGPLTRLVEIHPLKSRPTKNIFKITELLLDHGAKLDPGFLKSVFEMQIPKSDVHGLISRLPGADHAEFIRWGILSDIAIHLAGWSASAATQAIKNIIMACENSNCGNCKKRFERHFDWALIQAAEYGRLELVEVLKLYSKTSNRALSAAIRSGSSKIIDIILTLKPDINGPAHNIDGEELPSDTGTTSYAKAIRTNNKKLILEMETNGALSLLKEGERFEPAITAASEIGDLLFARKLLNHRHSPEPSSMARALLSAIRNGHEELFWILLEAGASVNPSSIRRSGELDPLFLSVTSKNPRIAKAILDADTKDIKSWLCYDFNGADTTIIEQAILWGDRDIIQDLRLAFPQSHLDSGNFKLILDSIDEAVFEFLLDIEVFSIKALAALLKIGLDQGNARLIEQLLERGVDPTDSSVLVMCLAKYPGIIYERTSFRNGNRMPNFGTAALVDVIRDVHNRINAVTLLLETGVVDAKAFSDDLTPLGEAINIAWDDHHTCLEITKSLLRYGCDPNSIVHNNDYRHIKHTALLEAIQTRRKRLVELLIDEGADVNREARLGLKRTPLQKATEEDSLEIVTLFLERGADPNAAPAQRGGATAFELAAIRGNCIIAAELLKWGAKPDAPPGTVNGR</sequence>
<dbReference type="OrthoDB" id="539213at2759"/>
<dbReference type="InterPro" id="IPR002110">
    <property type="entry name" value="Ankyrin_rpt"/>
</dbReference>
<organism evidence="5 6">
    <name type="scientific">Hymenoscyphus albidus</name>
    <dbReference type="NCBI Taxonomy" id="595503"/>
    <lineage>
        <taxon>Eukaryota</taxon>
        <taxon>Fungi</taxon>
        <taxon>Dikarya</taxon>
        <taxon>Ascomycota</taxon>
        <taxon>Pezizomycotina</taxon>
        <taxon>Leotiomycetes</taxon>
        <taxon>Helotiales</taxon>
        <taxon>Helotiaceae</taxon>
        <taxon>Hymenoscyphus</taxon>
    </lineage>
</organism>
<dbReference type="InterPro" id="IPR036770">
    <property type="entry name" value="Ankyrin_rpt-contain_sf"/>
</dbReference>
<dbReference type="EMBL" id="CAJVRM010000031">
    <property type="protein sequence ID" value="CAG8971957.1"/>
    <property type="molecule type" value="Genomic_DNA"/>
</dbReference>
<keyword evidence="1" id="KW-0677">Repeat</keyword>
<dbReference type="InterPro" id="IPR050745">
    <property type="entry name" value="Multifunctional_regulatory"/>
</dbReference>
<keyword evidence="6" id="KW-1185">Reference proteome</keyword>
<feature type="repeat" description="ANK" evidence="3">
    <location>
        <begin position="910"/>
        <end position="942"/>
    </location>
</feature>
<keyword evidence="2 3" id="KW-0040">ANK repeat</keyword>
<evidence type="ECO:0000256" key="3">
    <source>
        <dbReference type="PROSITE-ProRule" id="PRU00023"/>
    </source>
</evidence>
<feature type="repeat" description="ANK" evidence="3">
    <location>
        <begin position="945"/>
        <end position="977"/>
    </location>
</feature>
<proteinExistence type="predicted"/>
<dbReference type="PROSITE" id="PS50088">
    <property type="entry name" value="ANK_REPEAT"/>
    <property type="match status" value="2"/>
</dbReference>
<feature type="compositionally biased region" description="Basic residues" evidence="4">
    <location>
        <begin position="52"/>
        <end position="66"/>
    </location>
</feature>